<dbReference type="EMBL" id="LNJB01000010">
    <property type="protein sequence ID" value="KYC54654.1"/>
    <property type="molecule type" value="Genomic_DNA"/>
</dbReference>
<accession>A0A150JJ32</accession>
<evidence type="ECO:0000256" key="2">
    <source>
        <dbReference type="ARBA" id="ARBA00022803"/>
    </source>
</evidence>
<sequence length="311" mass="35467">MALLGHMERLLCPYCKKEIDEYMSTCPNCNSKLKTICKTCSKVIKTNWKECPNCGQAIFNDSLNPPKYSDVPVETKTQIYSDNVPVETKTQIYEDSTIMTNQKITEYNNEGIGHLTNEIFRSSDKLHSKKFLASIFALLLLSSIAVIVLGLRHNVNKYYEEGVSYYNQKNYDAAISSFEKVIMITPTNTKAKEYIAYSWYGKGVDFNKQGKYSEAIICYDKAIETDPNYASAWNDKGVALKNQGKYSEAIICYDKAIEINPKYKQAWNNKGIVFFNLGNYSEAIICYDKAIAIDPNYTEAIRNRDNALLRL</sequence>
<evidence type="ECO:0000259" key="5">
    <source>
        <dbReference type="Pfam" id="PF12773"/>
    </source>
</evidence>
<keyword evidence="2 3" id="KW-0802">TPR repeat</keyword>
<dbReference type="EMBL" id="LNJE01000013">
    <property type="protein sequence ID" value="KYC57247.1"/>
    <property type="molecule type" value="Genomic_DNA"/>
</dbReference>
<feature type="repeat" description="TPR" evidence="3">
    <location>
        <begin position="230"/>
        <end position="263"/>
    </location>
</feature>
<dbReference type="PROSITE" id="PS50005">
    <property type="entry name" value="TPR"/>
    <property type="match status" value="4"/>
</dbReference>
<dbReference type="InterPro" id="IPR013105">
    <property type="entry name" value="TPR_2"/>
</dbReference>
<feature type="repeat" description="TPR" evidence="3">
    <location>
        <begin position="264"/>
        <end position="297"/>
    </location>
</feature>
<organism evidence="6 8">
    <name type="scientific">Candidatus Methanofastidiosum methylothiophilum</name>
    <dbReference type="NCBI Taxonomy" id="1705564"/>
    <lineage>
        <taxon>Archaea</taxon>
        <taxon>Methanobacteriati</taxon>
        <taxon>Methanobacteriota</taxon>
        <taxon>Stenosarchaea group</taxon>
        <taxon>Candidatus Methanofastidiosia</taxon>
        <taxon>Candidatus Methanofastidiosales</taxon>
        <taxon>Candidatus Methanofastidiosaceae</taxon>
        <taxon>Candidatus Methanofastidiosum</taxon>
    </lineage>
</organism>
<dbReference type="Pfam" id="PF12773">
    <property type="entry name" value="DZR"/>
    <property type="match status" value="1"/>
</dbReference>
<comment type="caution">
    <text evidence="6">The sequence shown here is derived from an EMBL/GenBank/DDBJ whole genome shotgun (WGS) entry which is preliminary data.</text>
</comment>
<gene>
    <name evidence="6" type="ORF">AN188_00932</name>
    <name evidence="7" type="ORF">APG09_01174</name>
</gene>
<dbReference type="Gene3D" id="1.25.40.10">
    <property type="entry name" value="Tetratricopeptide repeat domain"/>
    <property type="match status" value="2"/>
</dbReference>
<feature type="domain" description="DZANK-type" evidence="5">
    <location>
        <begin position="12"/>
        <end position="55"/>
    </location>
</feature>
<feature type="transmembrane region" description="Helical" evidence="4">
    <location>
        <begin position="131"/>
        <end position="151"/>
    </location>
</feature>
<dbReference type="Pfam" id="PF07719">
    <property type="entry name" value="TPR_2"/>
    <property type="match status" value="1"/>
</dbReference>
<protein>
    <submittedName>
        <fullName evidence="6">Photosystem I assembly protein Ycf3</fullName>
    </submittedName>
</protein>
<keyword evidence="4" id="KW-0812">Transmembrane</keyword>
<dbReference type="AlphaFoldDB" id="A0A150JCL1"/>
<dbReference type="InterPro" id="IPR025874">
    <property type="entry name" value="DZR"/>
</dbReference>
<accession>A0A150JCL1</accession>
<reference evidence="6 8" key="1">
    <citation type="journal article" date="2016" name="ISME J.">
        <title>Chasing the elusive Euryarchaeota class WSA2: genomes reveal a uniquely fastidious methyl-reducing methanogen.</title>
        <authorList>
            <person name="Nobu M.K."/>
            <person name="Narihiro T."/>
            <person name="Kuroda K."/>
            <person name="Mei R."/>
            <person name="Liu W.T."/>
        </authorList>
    </citation>
    <scope>NUCLEOTIDE SEQUENCE [LARGE SCALE GENOMIC DNA]</scope>
    <source>
        <strain evidence="6">ADurb1013_Bin02101</strain>
        <strain evidence="7">ADurb1213_Bin02801</strain>
    </source>
</reference>
<keyword evidence="4" id="KW-1133">Transmembrane helix</keyword>
<evidence type="ECO:0000313" key="8">
    <source>
        <dbReference type="Proteomes" id="UP000092420"/>
    </source>
</evidence>
<keyword evidence="4" id="KW-0472">Membrane</keyword>
<dbReference type="PATRIC" id="fig|1706433.3.peg.934"/>
<keyword evidence="1" id="KW-0677">Repeat</keyword>
<evidence type="ECO:0000256" key="1">
    <source>
        <dbReference type="ARBA" id="ARBA00022737"/>
    </source>
</evidence>
<dbReference type="InterPro" id="IPR019734">
    <property type="entry name" value="TPR_rpt"/>
</dbReference>
<evidence type="ECO:0000313" key="6">
    <source>
        <dbReference type="EMBL" id="KYC54654.1"/>
    </source>
</evidence>
<dbReference type="PATRIC" id="fig|1706435.3.peg.1166"/>
<dbReference type="Proteomes" id="UP000092420">
    <property type="component" value="Unassembled WGS sequence"/>
</dbReference>
<dbReference type="SUPFAM" id="SSF48452">
    <property type="entry name" value="TPR-like"/>
    <property type="match status" value="1"/>
</dbReference>
<dbReference type="InterPro" id="IPR051685">
    <property type="entry name" value="Ycf3/AcsC/BcsC/TPR_MFPF"/>
</dbReference>
<evidence type="ECO:0000256" key="3">
    <source>
        <dbReference type="PROSITE-ProRule" id="PRU00339"/>
    </source>
</evidence>
<dbReference type="PROSITE" id="PS50293">
    <property type="entry name" value="TPR_REGION"/>
    <property type="match status" value="3"/>
</dbReference>
<dbReference type="Pfam" id="PF00515">
    <property type="entry name" value="TPR_1"/>
    <property type="match status" value="3"/>
</dbReference>
<dbReference type="PANTHER" id="PTHR44943">
    <property type="entry name" value="CELLULOSE SYNTHASE OPERON PROTEIN C"/>
    <property type="match status" value="1"/>
</dbReference>
<proteinExistence type="predicted"/>
<evidence type="ECO:0000313" key="7">
    <source>
        <dbReference type="EMBL" id="KYC57247.1"/>
    </source>
</evidence>
<feature type="repeat" description="TPR" evidence="3">
    <location>
        <begin position="155"/>
        <end position="188"/>
    </location>
</feature>
<dbReference type="InterPro" id="IPR011990">
    <property type="entry name" value="TPR-like_helical_dom_sf"/>
</dbReference>
<dbReference type="PANTHER" id="PTHR44943:SF4">
    <property type="entry name" value="TPR REPEAT-CONTAINING PROTEIN MJ0798"/>
    <property type="match status" value="1"/>
</dbReference>
<feature type="repeat" description="TPR" evidence="3">
    <location>
        <begin position="196"/>
        <end position="229"/>
    </location>
</feature>
<name>A0A150JCL1_9EURY</name>
<dbReference type="SMART" id="SM00028">
    <property type="entry name" value="TPR"/>
    <property type="match status" value="4"/>
</dbReference>
<evidence type="ECO:0000256" key="4">
    <source>
        <dbReference type="SAM" id="Phobius"/>
    </source>
</evidence>